<dbReference type="SUPFAM" id="SSF52540">
    <property type="entry name" value="P-loop containing nucleoside triphosphate hydrolases"/>
    <property type="match status" value="1"/>
</dbReference>
<dbReference type="Pfam" id="PF14492">
    <property type="entry name" value="EFG_III"/>
    <property type="match status" value="1"/>
</dbReference>
<protein>
    <submittedName>
        <fullName evidence="6">GTP-binding protein</fullName>
    </submittedName>
</protein>
<organism evidence="6 7">
    <name type="scientific">Candidatus Limousia pullorum</name>
    <dbReference type="NCBI Taxonomy" id="2840860"/>
    <lineage>
        <taxon>Bacteria</taxon>
        <taxon>Bacillati</taxon>
        <taxon>Bacillota</taxon>
        <taxon>Clostridia</taxon>
        <taxon>Eubacteriales</taxon>
        <taxon>Oscillospiraceae</taxon>
        <taxon>Oscillospiraceae incertae sedis</taxon>
        <taxon>Candidatus Limousia</taxon>
    </lineage>
</organism>
<dbReference type="NCBIfam" id="TIGR00231">
    <property type="entry name" value="small_GTP"/>
    <property type="match status" value="1"/>
</dbReference>
<dbReference type="PRINTS" id="PR01037">
    <property type="entry name" value="TCRTETOQM"/>
</dbReference>
<reference evidence="6" key="1">
    <citation type="submission" date="2020-10" db="EMBL/GenBank/DDBJ databases">
        <authorList>
            <person name="Gilroy R."/>
        </authorList>
    </citation>
    <scope>NUCLEOTIDE SEQUENCE</scope>
    <source>
        <strain evidence="6">ChiGjej1B1-1684</strain>
    </source>
</reference>
<dbReference type="PROSITE" id="PS51722">
    <property type="entry name" value="G_TR_2"/>
    <property type="match status" value="1"/>
</dbReference>
<feature type="non-terminal residue" evidence="6">
    <location>
        <position position="433"/>
    </location>
</feature>
<sequence>MNVTLGLLAHVDAGKTTFAERLLYHSGSIRKAGRVDHRDTFLDSHEIERARGITVFSQEACFELGEKTFFLLDTPGHTDFVAETERGVKVMDYAVLIISCVEGIQSHTETLWKLLDKHKIPVFIFLNKSDRNGAEPERVLNHIKRKFSENAVLFDSCENIAENKSLLEELAQRDEVLLENYFSDSCTEELVLKRTAQMIKERKVFPCFVGSALQDIGIDCFIKALETFALGNNKENEDFSASVYKVRYDGKGTRMTYLKIRSGSIKVKEEIIPGVKINEMYICHGEKLIPASKAVCGGLYAVTGPGELVCGDEIEKGRVTKSPYEFYPMLSAGLEFDRSKCSDKTMMGYLNILQAEEPMLMALREESTRQITVRVMGEIQLEVLKFVLKQRFNIDVDFGECKILYLETIKNPVVGRGHFEPLRHYAEVHLRLV</sequence>
<evidence type="ECO:0000313" key="6">
    <source>
        <dbReference type="EMBL" id="HIU50669.1"/>
    </source>
</evidence>
<dbReference type="PRINTS" id="PR00315">
    <property type="entry name" value="ELONGATNFCT"/>
</dbReference>
<dbReference type="Gene3D" id="3.40.50.300">
    <property type="entry name" value="P-loop containing nucleotide triphosphate hydrolases"/>
    <property type="match status" value="1"/>
</dbReference>
<comment type="caution">
    <text evidence="6">The sequence shown here is derived from an EMBL/GenBank/DDBJ whole genome shotgun (WGS) entry which is preliminary data.</text>
</comment>
<dbReference type="InterPro" id="IPR009000">
    <property type="entry name" value="Transl_B-barrel_sf"/>
</dbReference>
<dbReference type="Gene3D" id="2.40.30.10">
    <property type="entry name" value="Translation factors"/>
    <property type="match status" value="1"/>
</dbReference>
<dbReference type="InterPro" id="IPR005225">
    <property type="entry name" value="Small_GTP-bd"/>
</dbReference>
<name>A0A9D1LYZ7_9FIRM</name>
<proteinExistence type="inferred from homology"/>
<dbReference type="SUPFAM" id="SSF54980">
    <property type="entry name" value="EF-G C-terminal domain-like"/>
    <property type="match status" value="1"/>
</dbReference>
<evidence type="ECO:0000256" key="1">
    <source>
        <dbReference type="ARBA" id="ARBA00009978"/>
    </source>
</evidence>
<evidence type="ECO:0000256" key="3">
    <source>
        <dbReference type="ARBA" id="ARBA00022741"/>
    </source>
</evidence>
<dbReference type="AlphaFoldDB" id="A0A9D1LYZ7"/>
<keyword evidence="2" id="KW-0963">Cytoplasm</keyword>
<dbReference type="InterPro" id="IPR035647">
    <property type="entry name" value="EFG_III/V"/>
</dbReference>
<comment type="similarity">
    <text evidence="1">Belongs to the TRAFAC class translation factor GTPase superfamily. Classic translation factor GTPase family. PrfC subfamily.</text>
</comment>
<dbReference type="InterPro" id="IPR031157">
    <property type="entry name" value="G_TR_CS"/>
</dbReference>
<dbReference type="InterPro" id="IPR027417">
    <property type="entry name" value="P-loop_NTPase"/>
</dbReference>
<keyword evidence="3" id="KW-0547">Nucleotide-binding</keyword>
<dbReference type="InterPro" id="IPR000795">
    <property type="entry name" value="T_Tr_GTP-bd_dom"/>
</dbReference>
<evidence type="ECO:0000259" key="5">
    <source>
        <dbReference type="PROSITE" id="PS51722"/>
    </source>
</evidence>
<dbReference type="InterPro" id="IPR004548">
    <property type="entry name" value="PrfC"/>
</dbReference>
<dbReference type="Gene3D" id="3.30.70.870">
    <property type="entry name" value="Elongation Factor G (Translational Gtpase), domain 3"/>
    <property type="match status" value="1"/>
</dbReference>
<dbReference type="Pfam" id="PF00009">
    <property type="entry name" value="GTP_EFTU"/>
    <property type="match status" value="1"/>
</dbReference>
<dbReference type="EMBL" id="DVNG01000098">
    <property type="protein sequence ID" value="HIU50669.1"/>
    <property type="molecule type" value="Genomic_DNA"/>
</dbReference>
<keyword evidence="4" id="KW-0342">GTP-binding</keyword>
<accession>A0A9D1LYZ7</accession>
<dbReference type="InterPro" id="IPR041095">
    <property type="entry name" value="EFG_II"/>
</dbReference>
<feature type="domain" description="Tr-type G" evidence="5">
    <location>
        <begin position="1"/>
        <end position="234"/>
    </location>
</feature>
<evidence type="ECO:0000313" key="7">
    <source>
        <dbReference type="Proteomes" id="UP000824118"/>
    </source>
</evidence>
<dbReference type="GO" id="GO:0003924">
    <property type="term" value="F:GTPase activity"/>
    <property type="evidence" value="ECO:0007669"/>
    <property type="project" value="InterPro"/>
</dbReference>
<dbReference type="PANTHER" id="PTHR43556">
    <property type="entry name" value="PEPTIDE CHAIN RELEASE FACTOR RF3"/>
    <property type="match status" value="1"/>
</dbReference>
<dbReference type="PANTHER" id="PTHR43556:SF2">
    <property type="entry name" value="PEPTIDE CHAIN RELEASE FACTOR RF3"/>
    <property type="match status" value="1"/>
</dbReference>
<evidence type="ECO:0000256" key="2">
    <source>
        <dbReference type="ARBA" id="ARBA00022490"/>
    </source>
</evidence>
<evidence type="ECO:0000256" key="4">
    <source>
        <dbReference type="ARBA" id="ARBA00023134"/>
    </source>
</evidence>
<dbReference type="GO" id="GO:0016150">
    <property type="term" value="F:translation release factor activity, codon nonspecific"/>
    <property type="evidence" value="ECO:0007669"/>
    <property type="project" value="TreeGrafter"/>
</dbReference>
<dbReference type="GO" id="GO:0005829">
    <property type="term" value="C:cytosol"/>
    <property type="evidence" value="ECO:0007669"/>
    <property type="project" value="TreeGrafter"/>
</dbReference>
<dbReference type="Proteomes" id="UP000824118">
    <property type="component" value="Unassembled WGS sequence"/>
</dbReference>
<dbReference type="SUPFAM" id="SSF50447">
    <property type="entry name" value="Translation proteins"/>
    <property type="match status" value="1"/>
</dbReference>
<gene>
    <name evidence="6" type="ORF">IAD22_06625</name>
</gene>
<dbReference type="PROSITE" id="PS00301">
    <property type="entry name" value="G_TR_1"/>
    <property type="match status" value="1"/>
</dbReference>
<dbReference type="GO" id="GO:0005525">
    <property type="term" value="F:GTP binding"/>
    <property type="evidence" value="ECO:0007669"/>
    <property type="project" value="UniProtKB-KW"/>
</dbReference>
<reference evidence="6" key="2">
    <citation type="journal article" date="2021" name="PeerJ">
        <title>Extensive microbial diversity within the chicken gut microbiome revealed by metagenomics and culture.</title>
        <authorList>
            <person name="Gilroy R."/>
            <person name="Ravi A."/>
            <person name="Getino M."/>
            <person name="Pursley I."/>
            <person name="Horton D.L."/>
            <person name="Alikhan N.F."/>
            <person name="Baker D."/>
            <person name="Gharbi K."/>
            <person name="Hall N."/>
            <person name="Watson M."/>
            <person name="Adriaenssens E.M."/>
            <person name="Foster-Nyarko E."/>
            <person name="Jarju S."/>
            <person name="Secka A."/>
            <person name="Antonio M."/>
            <person name="Oren A."/>
            <person name="Chaudhuri R.R."/>
            <person name="La Ragione R."/>
            <person name="Hildebrand F."/>
            <person name="Pallen M.J."/>
        </authorList>
    </citation>
    <scope>NUCLEOTIDE SEQUENCE</scope>
    <source>
        <strain evidence="6">ChiGjej1B1-1684</strain>
    </source>
</reference>